<keyword evidence="8" id="KW-1185">Reference proteome</keyword>
<dbReference type="Pfam" id="PF08395">
    <property type="entry name" value="7tm_7"/>
    <property type="match status" value="1"/>
</dbReference>
<dbReference type="OrthoDB" id="6769401at2759"/>
<dbReference type="EMBL" id="CAKOFQ010006729">
    <property type="protein sequence ID" value="CAH1965987.1"/>
    <property type="molecule type" value="Genomic_DNA"/>
</dbReference>
<comment type="subcellular location">
    <subcellularLocation>
        <location evidence="1">Cell membrane</location>
        <topology evidence="1">Multi-pass membrane protein</topology>
    </subcellularLocation>
</comment>
<evidence type="ECO:0000256" key="3">
    <source>
        <dbReference type="ARBA" id="ARBA00022692"/>
    </source>
</evidence>
<evidence type="ECO:0000256" key="1">
    <source>
        <dbReference type="ARBA" id="ARBA00004651"/>
    </source>
</evidence>
<dbReference type="AlphaFoldDB" id="A0A9P0K910"/>
<evidence type="ECO:0000313" key="8">
    <source>
        <dbReference type="Proteomes" id="UP001152888"/>
    </source>
</evidence>
<dbReference type="Proteomes" id="UP001152888">
    <property type="component" value="Unassembled WGS sequence"/>
</dbReference>
<evidence type="ECO:0000256" key="4">
    <source>
        <dbReference type="ARBA" id="ARBA00022989"/>
    </source>
</evidence>
<keyword evidence="3 6" id="KW-0812">Transmembrane</keyword>
<dbReference type="GO" id="GO:0005886">
    <property type="term" value="C:plasma membrane"/>
    <property type="evidence" value="ECO:0007669"/>
    <property type="project" value="UniProtKB-SubCell"/>
</dbReference>
<comment type="caution">
    <text evidence="7">The sequence shown here is derived from an EMBL/GenBank/DDBJ whole genome shotgun (WGS) entry which is preliminary data.</text>
</comment>
<sequence>MSVICHLSITEVIKTEWKIQNKIRIHLHKILIYILCNRYTYTVGGLFRINGVIVLKMLHFVTSFVIILIQFQEAITPSFDCDYRTT</sequence>
<organism evidence="7 8">
    <name type="scientific">Acanthoscelides obtectus</name>
    <name type="common">Bean weevil</name>
    <name type="synonym">Bruchus obtectus</name>
    <dbReference type="NCBI Taxonomy" id="200917"/>
    <lineage>
        <taxon>Eukaryota</taxon>
        <taxon>Metazoa</taxon>
        <taxon>Ecdysozoa</taxon>
        <taxon>Arthropoda</taxon>
        <taxon>Hexapoda</taxon>
        <taxon>Insecta</taxon>
        <taxon>Pterygota</taxon>
        <taxon>Neoptera</taxon>
        <taxon>Endopterygota</taxon>
        <taxon>Coleoptera</taxon>
        <taxon>Polyphaga</taxon>
        <taxon>Cucujiformia</taxon>
        <taxon>Chrysomeloidea</taxon>
        <taxon>Chrysomelidae</taxon>
        <taxon>Bruchinae</taxon>
        <taxon>Bruchini</taxon>
        <taxon>Acanthoscelides</taxon>
    </lineage>
</organism>
<feature type="transmembrane region" description="Helical" evidence="6">
    <location>
        <begin position="47"/>
        <end position="69"/>
    </location>
</feature>
<accession>A0A9P0K910</accession>
<keyword evidence="4 6" id="KW-1133">Transmembrane helix</keyword>
<evidence type="ECO:0000256" key="5">
    <source>
        <dbReference type="ARBA" id="ARBA00023136"/>
    </source>
</evidence>
<gene>
    <name evidence="7" type="ORF">ACAOBT_LOCUS6608</name>
</gene>
<keyword evidence="5 6" id="KW-0472">Membrane</keyword>
<protein>
    <submittedName>
        <fullName evidence="7">Uncharacterized protein</fullName>
    </submittedName>
</protein>
<evidence type="ECO:0000256" key="6">
    <source>
        <dbReference type="SAM" id="Phobius"/>
    </source>
</evidence>
<dbReference type="GO" id="GO:0050909">
    <property type="term" value="P:sensory perception of taste"/>
    <property type="evidence" value="ECO:0007669"/>
    <property type="project" value="InterPro"/>
</dbReference>
<reference evidence="7" key="1">
    <citation type="submission" date="2022-03" db="EMBL/GenBank/DDBJ databases">
        <authorList>
            <person name="Sayadi A."/>
        </authorList>
    </citation>
    <scope>NUCLEOTIDE SEQUENCE</scope>
</reference>
<proteinExistence type="predicted"/>
<keyword evidence="2" id="KW-1003">Cell membrane</keyword>
<dbReference type="InterPro" id="IPR013604">
    <property type="entry name" value="7TM_chemorcpt"/>
</dbReference>
<evidence type="ECO:0000256" key="2">
    <source>
        <dbReference type="ARBA" id="ARBA00022475"/>
    </source>
</evidence>
<name>A0A9P0K910_ACAOB</name>
<evidence type="ECO:0000313" key="7">
    <source>
        <dbReference type="EMBL" id="CAH1965987.1"/>
    </source>
</evidence>